<feature type="domain" description="Hemerythrin-like" evidence="1">
    <location>
        <begin position="16"/>
        <end position="128"/>
    </location>
</feature>
<evidence type="ECO:0000313" key="2">
    <source>
        <dbReference type="EMBL" id="QBX54324.1"/>
    </source>
</evidence>
<dbReference type="OrthoDB" id="3381279at2"/>
<gene>
    <name evidence="2" type="ORF">EXE58_01780</name>
</gene>
<evidence type="ECO:0000313" key="3">
    <source>
        <dbReference type="Proteomes" id="UP000294853"/>
    </source>
</evidence>
<reference evidence="2 3" key="1">
    <citation type="submission" date="2019-03" db="EMBL/GenBank/DDBJ databases">
        <title>Three New Species of Nocardioides, Nocardioides euryhalodurans sp. nov., Nocardioides seonyuensis sp. nov. and Nocardioides eburneoflavus sp. nov. Iolated from Soil.</title>
        <authorList>
            <person name="Roh S.G."/>
            <person name="Lee C."/>
            <person name="Kim M.-K."/>
            <person name="Kim S.B."/>
        </authorList>
    </citation>
    <scope>NUCLEOTIDE SEQUENCE [LARGE SCALE GENOMIC DNA]</scope>
    <source>
        <strain evidence="2 3">MMS17-SY207-3</strain>
    </source>
</reference>
<organism evidence="2 3">
    <name type="scientific">Nocardioides seonyuensis</name>
    <dbReference type="NCBI Taxonomy" id="2518371"/>
    <lineage>
        <taxon>Bacteria</taxon>
        <taxon>Bacillati</taxon>
        <taxon>Actinomycetota</taxon>
        <taxon>Actinomycetes</taxon>
        <taxon>Propionibacteriales</taxon>
        <taxon>Nocardioidaceae</taxon>
        <taxon>Nocardioides</taxon>
    </lineage>
</organism>
<sequence length="157" mass="17788">MCHYCGCRQIPLIRDYIAEHDLVVDLGGRAVRALGHGQIEEATGLVARMREELRKHWQGEENGVFTVMAAQDPMYADYVAPLVSEHRELEQFLATIDLDSEEHRVRLQREMDDLAEHITREEDGLFPATLVSLSGPEWDLAMAAWHEAHPGESLIAD</sequence>
<dbReference type="EMBL" id="CP038436">
    <property type="protein sequence ID" value="QBX54324.1"/>
    <property type="molecule type" value="Genomic_DNA"/>
</dbReference>
<dbReference type="AlphaFoldDB" id="A0A4P7IB97"/>
<evidence type="ECO:0000259" key="1">
    <source>
        <dbReference type="Pfam" id="PF01814"/>
    </source>
</evidence>
<dbReference type="KEGG" id="nsn:EXE58_01780"/>
<dbReference type="Gene3D" id="1.20.120.520">
    <property type="entry name" value="nmb1532 protein domain like"/>
    <property type="match status" value="1"/>
</dbReference>
<dbReference type="Pfam" id="PF01814">
    <property type="entry name" value="Hemerythrin"/>
    <property type="match status" value="1"/>
</dbReference>
<dbReference type="Proteomes" id="UP000294853">
    <property type="component" value="Chromosome"/>
</dbReference>
<proteinExistence type="predicted"/>
<keyword evidence="3" id="KW-1185">Reference proteome</keyword>
<name>A0A4P7IB97_9ACTN</name>
<dbReference type="RefSeq" id="WP_135266297.1">
    <property type="nucleotide sequence ID" value="NZ_CP038436.1"/>
</dbReference>
<accession>A0A4P7IB97</accession>
<dbReference type="InterPro" id="IPR012312">
    <property type="entry name" value="Hemerythrin-like"/>
</dbReference>
<protein>
    <submittedName>
        <fullName evidence="2">Hemerythrin domain-containing protein</fullName>
    </submittedName>
</protein>